<dbReference type="AlphaFoldDB" id="A0A9W6WS37"/>
<comment type="caution">
    <text evidence="2">The sequence shown here is derived from an EMBL/GenBank/DDBJ whole genome shotgun (WGS) entry which is preliminary data.</text>
</comment>
<reference evidence="2" key="1">
    <citation type="submission" date="2023-04" db="EMBL/GenBank/DDBJ databases">
        <title>Phytophthora lilii NBRC 32176.</title>
        <authorList>
            <person name="Ichikawa N."/>
            <person name="Sato H."/>
            <person name="Tonouchi N."/>
        </authorList>
    </citation>
    <scope>NUCLEOTIDE SEQUENCE</scope>
    <source>
        <strain evidence="2">NBRC 32176</strain>
    </source>
</reference>
<evidence type="ECO:0000313" key="3">
    <source>
        <dbReference type="Proteomes" id="UP001165083"/>
    </source>
</evidence>
<name>A0A9W6WS37_9STRA</name>
<gene>
    <name evidence="2" type="ORF">Plil01_000441200</name>
</gene>
<accession>A0A9W6WS37</accession>
<feature type="region of interest" description="Disordered" evidence="1">
    <location>
        <begin position="82"/>
        <end position="103"/>
    </location>
</feature>
<evidence type="ECO:0000256" key="1">
    <source>
        <dbReference type="SAM" id="MobiDB-lite"/>
    </source>
</evidence>
<keyword evidence="3" id="KW-1185">Reference proteome</keyword>
<organism evidence="2 3">
    <name type="scientific">Phytophthora lilii</name>
    <dbReference type="NCBI Taxonomy" id="2077276"/>
    <lineage>
        <taxon>Eukaryota</taxon>
        <taxon>Sar</taxon>
        <taxon>Stramenopiles</taxon>
        <taxon>Oomycota</taxon>
        <taxon>Peronosporomycetes</taxon>
        <taxon>Peronosporales</taxon>
        <taxon>Peronosporaceae</taxon>
        <taxon>Phytophthora</taxon>
    </lineage>
</organism>
<evidence type="ECO:0000313" key="2">
    <source>
        <dbReference type="EMBL" id="GMF13996.1"/>
    </source>
</evidence>
<protein>
    <submittedName>
        <fullName evidence="2">Unnamed protein product</fullName>
    </submittedName>
</protein>
<dbReference type="EMBL" id="BSXW01000179">
    <property type="protein sequence ID" value="GMF13996.1"/>
    <property type="molecule type" value="Genomic_DNA"/>
</dbReference>
<sequence>MLKTGLQANERITRTMNIIEIIPRSPNVALVTENDAHKKIHLEGPLPTARTSSTVLHTTKNAKLPIVSLVKDDGIEAYQNRANGAERNSHRHPLTKRNSVPGLFQEGYGQGVL</sequence>
<proteinExistence type="predicted"/>
<dbReference type="Proteomes" id="UP001165083">
    <property type="component" value="Unassembled WGS sequence"/>
</dbReference>